<evidence type="ECO:0000256" key="14">
    <source>
        <dbReference type="ARBA" id="ARBA00048294"/>
    </source>
</evidence>
<gene>
    <name evidence="19" type="primary">narI</name>
    <name evidence="19" type="ORF">DRB17_04515</name>
</gene>
<evidence type="ECO:0000256" key="1">
    <source>
        <dbReference type="ARBA" id="ARBA00004651"/>
    </source>
</evidence>
<evidence type="ECO:0000256" key="2">
    <source>
        <dbReference type="ARBA" id="ARBA00012500"/>
    </source>
</evidence>
<dbReference type="GO" id="GO:0019645">
    <property type="term" value="P:anaerobic electron transport chain"/>
    <property type="evidence" value="ECO:0007669"/>
    <property type="project" value="UniProtKB-ARBA"/>
</dbReference>
<evidence type="ECO:0000256" key="13">
    <source>
        <dbReference type="ARBA" id="ARBA00023136"/>
    </source>
</evidence>
<evidence type="ECO:0000256" key="7">
    <source>
        <dbReference type="ARBA" id="ARBA00022723"/>
    </source>
</evidence>
<dbReference type="Proteomes" id="UP000253941">
    <property type="component" value="Unassembled WGS sequence"/>
</dbReference>
<feature type="transmembrane region" description="Helical" evidence="17">
    <location>
        <begin position="12"/>
        <end position="29"/>
    </location>
</feature>
<accession>A0A369TCG6</accession>
<proteinExistence type="predicted"/>
<feature type="binding site" description="axial binding residue" evidence="16">
    <location>
        <position position="67"/>
    </location>
    <ligand>
        <name>heme b</name>
        <dbReference type="ChEBI" id="CHEBI:60344"/>
        <label>1</label>
    </ligand>
    <ligandPart>
        <name>Fe</name>
        <dbReference type="ChEBI" id="CHEBI:18248"/>
    </ligandPart>
</feature>
<dbReference type="RefSeq" id="WP_114580992.1">
    <property type="nucleotide sequence ID" value="NZ_QPMH01000003.1"/>
</dbReference>
<feature type="transmembrane region" description="Helical" evidence="17">
    <location>
        <begin position="90"/>
        <end position="111"/>
    </location>
</feature>
<evidence type="ECO:0000256" key="3">
    <source>
        <dbReference type="ARBA" id="ARBA00022448"/>
    </source>
</evidence>
<dbReference type="GO" id="GO:0009325">
    <property type="term" value="C:nitrate reductase complex"/>
    <property type="evidence" value="ECO:0007669"/>
    <property type="project" value="InterPro"/>
</dbReference>
<comment type="catalytic activity">
    <reaction evidence="14">
        <text>nitrate + a quinol = a quinone + nitrite + H2O</text>
        <dbReference type="Rhea" id="RHEA:56144"/>
        <dbReference type="ChEBI" id="CHEBI:15377"/>
        <dbReference type="ChEBI" id="CHEBI:16301"/>
        <dbReference type="ChEBI" id="CHEBI:17632"/>
        <dbReference type="ChEBI" id="CHEBI:24646"/>
        <dbReference type="ChEBI" id="CHEBI:132124"/>
        <dbReference type="EC" id="1.7.5.1"/>
    </reaction>
</comment>
<dbReference type="PANTHER" id="PTHR30598">
    <property type="entry name" value="NITRATE REDUCTASE PRIVATE CHAPERONE, REDOX ENZYME MATURATION PROTEIN REMP FAMILY"/>
    <property type="match status" value="1"/>
</dbReference>
<reference evidence="19 20" key="1">
    <citation type="submission" date="2018-07" db="EMBL/GenBank/DDBJ databases">
        <title>Venubactetium sediminum gen. nov., sp. nov., isolated from a marine solar saltern.</title>
        <authorList>
            <person name="Wang S."/>
        </authorList>
    </citation>
    <scope>NUCLEOTIDE SEQUENCE [LARGE SCALE GENOMIC DNA]</scope>
    <source>
        <strain evidence="19 20">WD2A32</strain>
    </source>
</reference>
<dbReference type="GO" id="GO:0042128">
    <property type="term" value="P:nitrate assimilation"/>
    <property type="evidence" value="ECO:0007669"/>
    <property type="project" value="UniProtKB-KW"/>
</dbReference>
<dbReference type="SUPFAM" id="SSF103501">
    <property type="entry name" value="Respiratory nitrate reductase 1 gamma chain"/>
    <property type="match status" value="1"/>
</dbReference>
<evidence type="ECO:0000313" key="20">
    <source>
        <dbReference type="Proteomes" id="UP000253941"/>
    </source>
</evidence>
<dbReference type="GO" id="GO:0009055">
    <property type="term" value="F:electron transfer activity"/>
    <property type="evidence" value="ECO:0007669"/>
    <property type="project" value="TreeGrafter"/>
</dbReference>
<dbReference type="InterPro" id="IPR051936">
    <property type="entry name" value="Heme-iron_electron_transfer"/>
</dbReference>
<feature type="transmembrane region" description="Helical" evidence="17">
    <location>
        <begin position="131"/>
        <end position="153"/>
    </location>
</feature>
<evidence type="ECO:0000256" key="15">
    <source>
        <dbReference type="ARBA" id="ARBA00063882"/>
    </source>
</evidence>
<keyword evidence="8" id="KW-0249">Electron transport</keyword>
<comment type="caution">
    <text evidence="19">The sequence shown here is derived from an EMBL/GenBank/DDBJ whole genome shotgun (WGS) entry which is preliminary data.</text>
</comment>
<protein>
    <recommendedName>
        <fullName evidence="2">nitrate reductase (quinone)</fullName>
        <ecNumber evidence="2">1.7.5.1</ecNumber>
    </recommendedName>
</protein>
<dbReference type="EMBL" id="QPMH01000003">
    <property type="protein sequence ID" value="RDD63041.1"/>
    <property type="molecule type" value="Genomic_DNA"/>
</dbReference>
<feature type="binding site" description="axial binding residue" evidence="16">
    <location>
        <position position="57"/>
    </location>
    <ligand>
        <name>heme b</name>
        <dbReference type="ChEBI" id="CHEBI:60344"/>
        <label>1</label>
    </ligand>
    <ligandPart>
        <name>Fe</name>
        <dbReference type="ChEBI" id="CHEBI:18248"/>
    </ligandPart>
</feature>
<keyword evidence="12" id="KW-0534">Nitrate assimilation</keyword>
<evidence type="ECO:0000256" key="16">
    <source>
        <dbReference type="PIRSR" id="PIRSR603816-1"/>
    </source>
</evidence>
<keyword evidence="7" id="KW-0479">Metal-binding</keyword>
<comment type="subunit">
    <text evidence="15">Dimer of heterotrimers each composed of an alpha, a beta and a gamma chain. Alpha and beta are catalytic chains; gamma chains are involved in binding the enzyme complex to the cytoplasmic membrane.</text>
</comment>
<dbReference type="InterPro" id="IPR023234">
    <property type="entry name" value="NarG-like_domain"/>
</dbReference>
<evidence type="ECO:0000256" key="10">
    <source>
        <dbReference type="ARBA" id="ARBA00023002"/>
    </source>
</evidence>
<evidence type="ECO:0000256" key="4">
    <source>
        <dbReference type="ARBA" id="ARBA00022475"/>
    </source>
</evidence>
<dbReference type="NCBIfam" id="TIGR00351">
    <property type="entry name" value="narI"/>
    <property type="match status" value="1"/>
</dbReference>
<evidence type="ECO:0000256" key="11">
    <source>
        <dbReference type="ARBA" id="ARBA00023004"/>
    </source>
</evidence>
<dbReference type="InterPro" id="IPR003816">
    <property type="entry name" value="Nitrate_red_gam"/>
</dbReference>
<dbReference type="GO" id="GO:0046872">
    <property type="term" value="F:metal ion binding"/>
    <property type="evidence" value="ECO:0007669"/>
    <property type="project" value="UniProtKB-KW"/>
</dbReference>
<name>A0A369TCG6_9PROT</name>
<dbReference type="PANTHER" id="PTHR30598:SF3">
    <property type="entry name" value="RESPIRATORY NITRATE REDUCTASE 1 GAMMA CHAIN"/>
    <property type="match status" value="1"/>
</dbReference>
<sequence>MGDYINTLLFGYYPYICLAVFFLGSLIRFDREQFTWRSGSSQLLRRKQLRWGSNLFHIGVIIVFFGHLFGLLVPVAVYDFFGIGHTFKQIMAMTVGGIAGVAALVGATMLIHRRLGDPRIRRTSSFGDIAVLLLLYAQLVLGLLTIPISAGHLDGQMMVTFMTWAQGIWTFQPGVADLVAGVHWIFKLHLFLGLTVFLVFPFTRLVHIWSVPVWYFGRRGYQIVRTRNHRRTA</sequence>
<evidence type="ECO:0000256" key="17">
    <source>
        <dbReference type="SAM" id="Phobius"/>
    </source>
</evidence>
<dbReference type="GO" id="GO:0160182">
    <property type="term" value="F:nitrate reductase (quinone) activity"/>
    <property type="evidence" value="ECO:0007669"/>
    <property type="project" value="UniProtKB-EC"/>
</dbReference>
<evidence type="ECO:0000256" key="6">
    <source>
        <dbReference type="ARBA" id="ARBA00022692"/>
    </source>
</evidence>
<dbReference type="InterPro" id="IPR036197">
    <property type="entry name" value="NarG-like_sf"/>
</dbReference>
<keyword evidence="9 17" id="KW-1133">Transmembrane helix</keyword>
<dbReference type="EC" id="1.7.5.1" evidence="2"/>
<dbReference type="GO" id="GO:0005886">
    <property type="term" value="C:plasma membrane"/>
    <property type="evidence" value="ECO:0007669"/>
    <property type="project" value="UniProtKB-SubCell"/>
</dbReference>
<keyword evidence="11 16" id="KW-0408">Iron</keyword>
<feature type="binding site" description="axial binding residue" evidence="16">
    <location>
        <position position="189"/>
    </location>
    <ligand>
        <name>heme b</name>
        <dbReference type="ChEBI" id="CHEBI:60344"/>
        <label>1</label>
    </ligand>
    <ligandPart>
        <name>Fe</name>
        <dbReference type="ChEBI" id="CHEBI:18248"/>
    </ligandPart>
</feature>
<evidence type="ECO:0000259" key="18">
    <source>
        <dbReference type="Pfam" id="PF02665"/>
    </source>
</evidence>
<feature type="transmembrane region" description="Helical" evidence="17">
    <location>
        <begin position="190"/>
        <end position="217"/>
    </location>
</feature>
<dbReference type="Pfam" id="PF02665">
    <property type="entry name" value="Nitrate_red_gam"/>
    <property type="match status" value="1"/>
</dbReference>
<keyword evidence="3" id="KW-0813">Transport</keyword>
<evidence type="ECO:0000256" key="8">
    <source>
        <dbReference type="ARBA" id="ARBA00022982"/>
    </source>
</evidence>
<dbReference type="Gene3D" id="1.20.950.20">
    <property type="entry name" value="Transmembrane di-heme cytochromes, Chain C"/>
    <property type="match status" value="1"/>
</dbReference>
<keyword evidence="13 17" id="KW-0472">Membrane</keyword>
<dbReference type="AlphaFoldDB" id="A0A369TCG6"/>
<keyword evidence="5 16" id="KW-0349">Heme</keyword>
<dbReference type="GO" id="GO:0020037">
    <property type="term" value="F:heme binding"/>
    <property type="evidence" value="ECO:0007669"/>
    <property type="project" value="TreeGrafter"/>
</dbReference>
<evidence type="ECO:0000256" key="5">
    <source>
        <dbReference type="ARBA" id="ARBA00022617"/>
    </source>
</evidence>
<feature type="binding site" description="axial binding residue" evidence="16">
    <location>
        <position position="207"/>
    </location>
    <ligand>
        <name>heme b</name>
        <dbReference type="ChEBI" id="CHEBI:60344"/>
        <label>1</label>
    </ligand>
    <ligandPart>
        <name>Fe</name>
        <dbReference type="ChEBI" id="CHEBI:18248"/>
    </ligandPart>
</feature>
<evidence type="ECO:0000256" key="9">
    <source>
        <dbReference type="ARBA" id="ARBA00022989"/>
    </source>
</evidence>
<organism evidence="19 20">
    <name type="scientific">Ferruginivarius sediminum</name>
    <dbReference type="NCBI Taxonomy" id="2661937"/>
    <lineage>
        <taxon>Bacteria</taxon>
        <taxon>Pseudomonadati</taxon>
        <taxon>Pseudomonadota</taxon>
        <taxon>Alphaproteobacteria</taxon>
        <taxon>Rhodospirillales</taxon>
        <taxon>Rhodospirillaceae</taxon>
        <taxon>Ferruginivarius</taxon>
    </lineage>
</organism>
<keyword evidence="20" id="KW-1185">Reference proteome</keyword>
<keyword evidence="6 17" id="KW-0812">Transmembrane</keyword>
<keyword evidence="10 19" id="KW-0560">Oxidoreductase</keyword>
<evidence type="ECO:0000256" key="12">
    <source>
        <dbReference type="ARBA" id="ARBA00023063"/>
    </source>
</evidence>
<comment type="subcellular location">
    <subcellularLocation>
        <location evidence="1">Cell membrane</location>
        <topology evidence="1">Multi-pass membrane protein</topology>
    </subcellularLocation>
</comment>
<feature type="domain" description="NarG-like" evidence="18">
    <location>
        <begin position="6"/>
        <end position="227"/>
    </location>
</feature>
<keyword evidence="4" id="KW-1003">Cell membrane</keyword>
<feature type="transmembrane region" description="Helical" evidence="17">
    <location>
        <begin position="55"/>
        <end position="78"/>
    </location>
</feature>
<evidence type="ECO:0000313" key="19">
    <source>
        <dbReference type="EMBL" id="RDD63041.1"/>
    </source>
</evidence>
<dbReference type="FunFam" id="1.20.950.20:FF:000001">
    <property type="entry name" value="Respiratory nitrate reductase subunit gamma"/>
    <property type="match status" value="1"/>
</dbReference>